<feature type="region of interest" description="Disordered" evidence="1">
    <location>
        <begin position="1"/>
        <end position="38"/>
    </location>
</feature>
<dbReference type="AntiFam" id="ANF00261">
    <property type="entry name" value="Protein of unknown function (DUF1534)"/>
</dbReference>
<dbReference type="EMBL" id="WLYI01000027">
    <property type="protein sequence ID" value="MTD21257.1"/>
    <property type="molecule type" value="Genomic_DNA"/>
</dbReference>
<organism evidence="2 3">
    <name type="scientific">Pseudomonas karstica</name>
    <dbReference type="NCBI Taxonomy" id="1055468"/>
    <lineage>
        <taxon>Bacteria</taxon>
        <taxon>Pseudomonadati</taxon>
        <taxon>Pseudomonadota</taxon>
        <taxon>Gammaproteobacteria</taxon>
        <taxon>Pseudomonadales</taxon>
        <taxon>Pseudomonadaceae</taxon>
        <taxon>Pseudomonas</taxon>
    </lineage>
</organism>
<protein>
    <submittedName>
        <fullName evidence="2">DUF1534 domain-containing protein</fullName>
    </submittedName>
</protein>
<evidence type="ECO:0000256" key="1">
    <source>
        <dbReference type="SAM" id="MobiDB-lite"/>
    </source>
</evidence>
<evidence type="ECO:0000313" key="3">
    <source>
        <dbReference type="Proteomes" id="UP000431485"/>
    </source>
</evidence>
<dbReference type="AlphaFoldDB" id="A0A7X2RUC5"/>
<evidence type="ECO:0000313" key="2">
    <source>
        <dbReference type="EMBL" id="MTD21257.1"/>
    </source>
</evidence>
<keyword evidence="3" id="KW-1185">Reference proteome</keyword>
<gene>
    <name evidence="2" type="ORF">GIR22_19230</name>
</gene>
<reference evidence="2 3" key="1">
    <citation type="submission" date="2019-11" db="EMBL/GenBank/DDBJ databases">
        <title>Pseudmonas karstica sp. nov. and Pseudomonas spelaei sp. nov. from caves.</title>
        <authorList>
            <person name="Zeman M."/>
        </authorList>
    </citation>
    <scope>NUCLEOTIDE SEQUENCE [LARGE SCALE GENOMIC DNA]</scope>
    <source>
        <strain evidence="2 3">CCM 7891</strain>
    </source>
</reference>
<sequence length="67" mass="7701">MVAEPVTPDRSLARRGNASCDAPRRDFKSGRRASRAAFPRRAWERSSYGFSQTRIIRDEKCTSKKRV</sequence>
<proteinExistence type="predicted"/>
<dbReference type="Proteomes" id="UP000431485">
    <property type="component" value="Unassembled WGS sequence"/>
</dbReference>
<accession>A0A7X2RUC5</accession>
<comment type="caution">
    <text evidence="2">The sequence shown here is derived from an EMBL/GenBank/DDBJ whole genome shotgun (WGS) entry which is preliminary data.</text>
</comment>
<name>A0A7X2RUC5_9PSED</name>